<protein>
    <submittedName>
        <fullName evidence="1">Uncharacterized protein</fullName>
    </submittedName>
</protein>
<dbReference type="AlphaFoldDB" id="A0A3B3ZK41"/>
<sequence length="53" mass="5416">MEVDQLLSLSGSALAQAVSSLLETPGLYVFSDILELPNVREVGTPGTAPGGNT</sequence>
<dbReference type="Ensembl" id="ENSPMGT00000005219.1">
    <property type="protein sequence ID" value="ENSPMGP00000004920.1"/>
    <property type="gene ID" value="ENSPMGG00000004150.1"/>
</dbReference>
<keyword evidence="2" id="KW-1185">Reference proteome</keyword>
<evidence type="ECO:0000313" key="1">
    <source>
        <dbReference type="Ensembl" id="ENSPMGP00000004920.1"/>
    </source>
</evidence>
<proteinExistence type="predicted"/>
<name>A0A3B3ZK41_9GOBI</name>
<dbReference type="STRING" id="409849.ENSPMGP00000004920"/>
<evidence type="ECO:0000313" key="2">
    <source>
        <dbReference type="Proteomes" id="UP000261520"/>
    </source>
</evidence>
<organism evidence="1 2">
    <name type="scientific">Periophthalmus magnuspinnatus</name>
    <dbReference type="NCBI Taxonomy" id="409849"/>
    <lineage>
        <taxon>Eukaryota</taxon>
        <taxon>Metazoa</taxon>
        <taxon>Chordata</taxon>
        <taxon>Craniata</taxon>
        <taxon>Vertebrata</taxon>
        <taxon>Euteleostomi</taxon>
        <taxon>Actinopterygii</taxon>
        <taxon>Neopterygii</taxon>
        <taxon>Teleostei</taxon>
        <taxon>Neoteleostei</taxon>
        <taxon>Acanthomorphata</taxon>
        <taxon>Gobiaria</taxon>
        <taxon>Gobiiformes</taxon>
        <taxon>Gobioidei</taxon>
        <taxon>Gobiidae</taxon>
        <taxon>Oxudercinae</taxon>
        <taxon>Periophthalmus</taxon>
    </lineage>
</organism>
<accession>A0A3B3ZK41</accession>
<reference evidence="1" key="2">
    <citation type="submission" date="2025-09" db="UniProtKB">
        <authorList>
            <consortium name="Ensembl"/>
        </authorList>
    </citation>
    <scope>IDENTIFICATION</scope>
</reference>
<dbReference type="Proteomes" id="UP000261520">
    <property type="component" value="Unplaced"/>
</dbReference>
<reference evidence="1" key="1">
    <citation type="submission" date="2025-08" db="UniProtKB">
        <authorList>
            <consortium name="Ensembl"/>
        </authorList>
    </citation>
    <scope>IDENTIFICATION</scope>
</reference>